<keyword evidence="1" id="KW-0472">Membrane</keyword>
<evidence type="ECO:0000313" key="2">
    <source>
        <dbReference type="EMBL" id="XBH07213.1"/>
    </source>
</evidence>
<organism evidence="2">
    <name type="scientific">Singulisphaera sp. Ch08</name>
    <dbReference type="NCBI Taxonomy" id="3120278"/>
    <lineage>
        <taxon>Bacteria</taxon>
        <taxon>Pseudomonadati</taxon>
        <taxon>Planctomycetota</taxon>
        <taxon>Planctomycetia</taxon>
        <taxon>Isosphaerales</taxon>
        <taxon>Isosphaeraceae</taxon>
        <taxon>Singulisphaera</taxon>
    </lineage>
</organism>
<feature type="transmembrane region" description="Helical" evidence="1">
    <location>
        <begin position="99"/>
        <end position="120"/>
    </location>
</feature>
<keyword evidence="1" id="KW-1133">Transmembrane helix</keyword>
<feature type="transmembrane region" description="Helical" evidence="1">
    <location>
        <begin position="127"/>
        <end position="145"/>
    </location>
</feature>
<name>A0AAU7CQC2_9BACT</name>
<dbReference type="PANTHER" id="PTHR38454:SF1">
    <property type="entry name" value="INTEGRAL MEMBRANE PROTEIN"/>
    <property type="match status" value="1"/>
</dbReference>
<feature type="transmembrane region" description="Helical" evidence="1">
    <location>
        <begin position="394"/>
        <end position="413"/>
    </location>
</feature>
<protein>
    <recommendedName>
        <fullName evidence="3">YfhO family protein</fullName>
    </recommendedName>
</protein>
<dbReference type="RefSeq" id="WP_406700056.1">
    <property type="nucleotide sequence ID" value="NZ_CP155447.1"/>
</dbReference>
<feature type="transmembrane region" description="Helical" evidence="1">
    <location>
        <begin position="329"/>
        <end position="352"/>
    </location>
</feature>
<accession>A0AAU7CQC2</accession>
<dbReference type="AlphaFoldDB" id="A0AAU7CQC2"/>
<reference evidence="2" key="1">
    <citation type="submission" date="2024-05" db="EMBL/GenBank/DDBJ databases">
        <title>Planctomycetes of the genus Singulisphaera possess chitinolytic capabilities.</title>
        <authorList>
            <person name="Ivanova A."/>
        </authorList>
    </citation>
    <scope>NUCLEOTIDE SEQUENCE</scope>
    <source>
        <strain evidence="2">Ch08T</strain>
    </source>
</reference>
<feature type="transmembrane region" description="Helical" evidence="1">
    <location>
        <begin position="12"/>
        <end position="31"/>
    </location>
</feature>
<feature type="transmembrane region" description="Helical" evidence="1">
    <location>
        <begin position="300"/>
        <end position="317"/>
    </location>
</feature>
<feature type="transmembrane region" description="Helical" evidence="1">
    <location>
        <begin position="821"/>
        <end position="839"/>
    </location>
</feature>
<feature type="transmembrane region" description="Helical" evidence="1">
    <location>
        <begin position="511"/>
        <end position="529"/>
    </location>
</feature>
<dbReference type="InterPro" id="IPR018580">
    <property type="entry name" value="Uncharacterised_YfhO"/>
</dbReference>
<sequence length="852" mass="92912">MKFRLSETGRTATISVSLLCLGLAAWLWPIGFGGQMPVGGDVTQFSLGLMAVLRESIRSARLPVWNHSWGYGFPGLAESQMGVYYPPHWVLYGLLPLEWAYTASLVFHTIFGGLGTYWAARRFGASAMGAALAGFAWSSSGFFLIHLPHQWGYTVGSWMPWAWGLAWLIARGEGTWRTPFALAAVLTLQILPGHFQLAFYTEVGVILLTLAGVSRGRRAWQGPLTVALAMLAVVPLAALQVVPTARLARLAASARDFDYLSGFSATPLHLVSYVAPGLFHRSPLWRPLAWDPFHTSPEEYLGYIGLVPLYLAFVAIFRGFRRDPAARALALVVLVTLLLSFGPYVPGFRLLIQIPGFSFFRASARWSLATGLALSLLAAKGFDLCQGWRRTRISLTGFAVLAVMAPLLVLLGLELALASSQPQGGPGNSTILSRTLNSFSVSRVFAGEGGDDQNGRPEAKSSALETMRRLALTPQDDLRIQAALARQNRPWRSATDRTFEKQRFSIYRQELGVSSILLFVLLVIAPFAGRTRLFATALVGLTALDLCAAGRHRLTDLGPIRPLLAQSPVLAGLSGEPPGSRSADTLRNMPMVAGVAPILAYRTLDLPCLAELTSVAVSPLGLPGRDPMIAEALRACGVSARVLDPFETLQWQSTPPNLPGWEVRETLQDATLAGWLYSDAWVAQQGPRVTGFSLLRPRSAPALAWLIPLTTGRRAEILESRSSQTEHVLQTLRDASPLPIERVSPTQVDVTLDVTGPAFVVVSQLADPQWRARWIGPVGERDAPIRPIFMGKNDVGWQVVETPGSGRWTLRMDYVARDVRIGLIISGIAWVLGILAYFFTSRFVKQARGHSI</sequence>
<dbReference type="EMBL" id="CP155447">
    <property type="protein sequence ID" value="XBH07213.1"/>
    <property type="molecule type" value="Genomic_DNA"/>
</dbReference>
<proteinExistence type="predicted"/>
<dbReference type="PANTHER" id="PTHR38454">
    <property type="entry name" value="INTEGRAL MEMBRANE PROTEIN-RELATED"/>
    <property type="match status" value="1"/>
</dbReference>
<keyword evidence="1" id="KW-0812">Transmembrane</keyword>
<gene>
    <name evidence="2" type="ORF">V5E97_14560</name>
</gene>
<evidence type="ECO:0000256" key="1">
    <source>
        <dbReference type="SAM" id="Phobius"/>
    </source>
</evidence>
<evidence type="ECO:0008006" key="3">
    <source>
        <dbReference type="Google" id="ProtNLM"/>
    </source>
</evidence>
<feature type="transmembrane region" description="Helical" evidence="1">
    <location>
        <begin position="220"/>
        <end position="239"/>
    </location>
</feature>